<dbReference type="InterPro" id="IPR013325">
    <property type="entry name" value="RNA_pol_sigma_r2"/>
</dbReference>
<dbReference type="InterPro" id="IPR007627">
    <property type="entry name" value="RNA_pol_sigma70_r2"/>
</dbReference>
<proteinExistence type="inferred from homology"/>
<evidence type="ECO:0000256" key="1">
    <source>
        <dbReference type="ARBA" id="ARBA00010641"/>
    </source>
</evidence>
<dbReference type="GO" id="GO:0006352">
    <property type="term" value="P:DNA-templated transcription initiation"/>
    <property type="evidence" value="ECO:0007669"/>
    <property type="project" value="InterPro"/>
</dbReference>
<dbReference type="InterPro" id="IPR014284">
    <property type="entry name" value="RNA_pol_sigma-70_dom"/>
</dbReference>
<keyword evidence="3" id="KW-0731">Sigma factor</keyword>
<dbReference type="Gene3D" id="1.10.1740.10">
    <property type="match status" value="1"/>
</dbReference>
<dbReference type="PANTHER" id="PTHR43133:SF46">
    <property type="entry name" value="RNA POLYMERASE SIGMA-70 FACTOR ECF SUBFAMILY"/>
    <property type="match status" value="1"/>
</dbReference>
<gene>
    <name evidence="7" type="ORF">SAMN05192581_1003166</name>
</gene>
<evidence type="ECO:0000259" key="5">
    <source>
        <dbReference type="Pfam" id="PF04542"/>
    </source>
</evidence>
<keyword evidence="2" id="KW-0805">Transcription regulation</keyword>
<dbReference type="PANTHER" id="PTHR43133">
    <property type="entry name" value="RNA POLYMERASE ECF-TYPE SIGMA FACTO"/>
    <property type="match status" value="1"/>
</dbReference>
<feature type="domain" description="RNA polymerase sigma-70 region 2" evidence="5">
    <location>
        <begin position="16"/>
        <end position="78"/>
    </location>
</feature>
<dbReference type="InterPro" id="IPR014327">
    <property type="entry name" value="RNA_pol_sigma70_bacteroid"/>
</dbReference>
<dbReference type="Pfam" id="PF04542">
    <property type="entry name" value="Sigma70_r2"/>
    <property type="match status" value="1"/>
</dbReference>
<dbReference type="CDD" id="cd06171">
    <property type="entry name" value="Sigma70_r4"/>
    <property type="match status" value="1"/>
</dbReference>
<keyword evidence="4" id="KW-0804">Transcription</keyword>
<protein>
    <submittedName>
        <fullName evidence="7">RNA polymerase sigma-70 factor, ECF subfamily</fullName>
    </submittedName>
</protein>
<sequence length="187" mass="22536">MIPEKQHVDFEQIYIAYFSRMKHFAQEYVLLDEDAENIVQDVFLELWERKEMLDLPINIIAYLFTAIKNRCIDFLRRKILIRDVEDKLQEEYRLTLQVKYYSLEHFDLDILEERSIEQILSKAIDALPEKCREIFIKNKIEGKKQKEIAAELNISINTVETQMGIAYKKLKTELKDYFPLFLFLLYL</sequence>
<dbReference type="SUPFAM" id="SSF88659">
    <property type="entry name" value="Sigma3 and sigma4 domains of RNA polymerase sigma factors"/>
    <property type="match status" value="1"/>
</dbReference>
<evidence type="ECO:0000256" key="2">
    <source>
        <dbReference type="ARBA" id="ARBA00023015"/>
    </source>
</evidence>
<accession>A0A1G6G197</accession>
<evidence type="ECO:0000256" key="4">
    <source>
        <dbReference type="ARBA" id="ARBA00023163"/>
    </source>
</evidence>
<dbReference type="Gene3D" id="1.10.10.10">
    <property type="entry name" value="Winged helix-like DNA-binding domain superfamily/Winged helix DNA-binding domain"/>
    <property type="match status" value="1"/>
</dbReference>
<dbReference type="GO" id="GO:0003677">
    <property type="term" value="F:DNA binding"/>
    <property type="evidence" value="ECO:0007669"/>
    <property type="project" value="InterPro"/>
</dbReference>
<dbReference type="NCBIfam" id="TIGR02937">
    <property type="entry name" value="sigma70-ECF"/>
    <property type="match status" value="1"/>
</dbReference>
<dbReference type="RefSeq" id="WP_074556762.1">
    <property type="nucleotide sequence ID" value="NZ_FMYE01000003.1"/>
</dbReference>
<dbReference type="InterPro" id="IPR039425">
    <property type="entry name" value="RNA_pol_sigma-70-like"/>
</dbReference>
<name>A0A1G6G197_BACOV</name>
<evidence type="ECO:0000313" key="8">
    <source>
        <dbReference type="Proteomes" id="UP000183670"/>
    </source>
</evidence>
<dbReference type="InterPro" id="IPR013249">
    <property type="entry name" value="RNA_pol_sigma70_r4_t2"/>
</dbReference>
<evidence type="ECO:0000313" key="7">
    <source>
        <dbReference type="EMBL" id="SDB75757.1"/>
    </source>
</evidence>
<dbReference type="Pfam" id="PF08281">
    <property type="entry name" value="Sigma70_r4_2"/>
    <property type="match status" value="1"/>
</dbReference>
<dbReference type="EMBL" id="FMYE01000003">
    <property type="protein sequence ID" value="SDB75757.1"/>
    <property type="molecule type" value="Genomic_DNA"/>
</dbReference>
<reference evidence="7 8" key="1">
    <citation type="submission" date="2016-10" db="EMBL/GenBank/DDBJ databases">
        <authorList>
            <person name="de Groot N.N."/>
        </authorList>
    </citation>
    <scope>NUCLEOTIDE SEQUENCE [LARGE SCALE GENOMIC DNA]</scope>
    <source>
        <strain evidence="7 8">NLAE-zl-C500</strain>
    </source>
</reference>
<comment type="similarity">
    <text evidence="1">Belongs to the sigma-70 factor family. ECF subfamily.</text>
</comment>
<feature type="domain" description="RNA polymerase sigma factor 70 region 4 type 2" evidence="6">
    <location>
        <begin position="118"/>
        <end position="170"/>
    </location>
</feature>
<evidence type="ECO:0000259" key="6">
    <source>
        <dbReference type="Pfam" id="PF08281"/>
    </source>
</evidence>
<evidence type="ECO:0000256" key="3">
    <source>
        <dbReference type="ARBA" id="ARBA00023082"/>
    </source>
</evidence>
<dbReference type="InterPro" id="IPR013324">
    <property type="entry name" value="RNA_pol_sigma_r3/r4-like"/>
</dbReference>
<dbReference type="GO" id="GO:0016987">
    <property type="term" value="F:sigma factor activity"/>
    <property type="evidence" value="ECO:0007669"/>
    <property type="project" value="UniProtKB-KW"/>
</dbReference>
<dbReference type="Proteomes" id="UP000183670">
    <property type="component" value="Unassembled WGS sequence"/>
</dbReference>
<dbReference type="SUPFAM" id="SSF88946">
    <property type="entry name" value="Sigma2 domain of RNA polymerase sigma factors"/>
    <property type="match status" value="1"/>
</dbReference>
<organism evidence="7 8">
    <name type="scientific">Bacteroides ovatus</name>
    <dbReference type="NCBI Taxonomy" id="28116"/>
    <lineage>
        <taxon>Bacteria</taxon>
        <taxon>Pseudomonadati</taxon>
        <taxon>Bacteroidota</taxon>
        <taxon>Bacteroidia</taxon>
        <taxon>Bacteroidales</taxon>
        <taxon>Bacteroidaceae</taxon>
        <taxon>Bacteroides</taxon>
    </lineage>
</organism>
<dbReference type="AlphaFoldDB" id="A0A1G6G197"/>
<dbReference type="InterPro" id="IPR036388">
    <property type="entry name" value="WH-like_DNA-bd_sf"/>
</dbReference>
<dbReference type="NCBIfam" id="TIGR02985">
    <property type="entry name" value="Sig70_bacteroi1"/>
    <property type="match status" value="1"/>
</dbReference>